<dbReference type="RefSeq" id="WP_376864997.1">
    <property type="nucleotide sequence ID" value="NZ_JBHRYB010000003.1"/>
</dbReference>
<dbReference type="Gene3D" id="3.40.50.1010">
    <property type="entry name" value="5'-nuclease"/>
    <property type="match status" value="1"/>
</dbReference>
<dbReference type="CDD" id="cd18722">
    <property type="entry name" value="PIN_NicB-like"/>
    <property type="match status" value="1"/>
</dbReference>
<comment type="caution">
    <text evidence="2">The sequence shown here is derived from an EMBL/GenBank/DDBJ whole genome shotgun (WGS) entry which is preliminary data.</text>
</comment>
<feature type="domain" description="NYN" evidence="1">
    <location>
        <begin position="148"/>
        <end position="200"/>
    </location>
</feature>
<name>A0ABV7VRF9_9GAMM</name>
<dbReference type="Proteomes" id="UP001595722">
    <property type="component" value="Unassembled WGS sequence"/>
</dbReference>
<organism evidence="2 3">
    <name type="scientific">Bacterioplanoides pacificum</name>
    <dbReference type="NCBI Taxonomy" id="1171596"/>
    <lineage>
        <taxon>Bacteria</taxon>
        <taxon>Pseudomonadati</taxon>
        <taxon>Pseudomonadota</taxon>
        <taxon>Gammaproteobacteria</taxon>
        <taxon>Oceanospirillales</taxon>
        <taxon>Oceanospirillaceae</taxon>
        <taxon>Bacterioplanoides</taxon>
    </lineage>
</organism>
<evidence type="ECO:0000259" key="1">
    <source>
        <dbReference type="Pfam" id="PF01936"/>
    </source>
</evidence>
<dbReference type="EMBL" id="JBHRYB010000003">
    <property type="protein sequence ID" value="MFC3679341.1"/>
    <property type="molecule type" value="Genomic_DNA"/>
</dbReference>
<keyword evidence="3" id="KW-1185">Reference proteome</keyword>
<dbReference type="InterPro" id="IPR021139">
    <property type="entry name" value="NYN"/>
</dbReference>
<dbReference type="Pfam" id="PF01936">
    <property type="entry name" value="NYN"/>
    <property type="match status" value="1"/>
</dbReference>
<protein>
    <submittedName>
        <fullName evidence="2">NYN domain-containing protein</fullName>
    </submittedName>
</protein>
<gene>
    <name evidence="2" type="ORF">ACFOMG_04350</name>
</gene>
<sequence>MKKIAFLVDGGYFIRRVKYFHRTYFNSHQLTVRNCNDLLYQLVQGHQTELNRNELYRIYYYDAPPLDKQLRYPLPLAGQQTPPTRNCKSEESYKFQTQLHKTLAKSRKLALRMGKLSNHGEWQINSLVLKDLLKGDRNFEDLTNDDFHYQCQQKAVDTKIGVDITTITLNKHADTIVLIASDADFVPAAKLARTHGVDVVLDPLWGNVDADLETHIDGKKSFDIVSKLKSVIGSEPDSPPSWWQNS</sequence>
<proteinExistence type="predicted"/>
<reference evidence="3" key="1">
    <citation type="journal article" date="2019" name="Int. J. Syst. Evol. Microbiol.">
        <title>The Global Catalogue of Microorganisms (GCM) 10K type strain sequencing project: providing services to taxonomists for standard genome sequencing and annotation.</title>
        <authorList>
            <consortium name="The Broad Institute Genomics Platform"/>
            <consortium name="The Broad Institute Genome Sequencing Center for Infectious Disease"/>
            <person name="Wu L."/>
            <person name="Ma J."/>
        </authorList>
    </citation>
    <scope>NUCLEOTIDE SEQUENCE [LARGE SCALE GENOMIC DNA]</scope>
    <source>
        <strain evidence="3">KCTC 42424</strain>
    </source>
</reference>
<accession>A0ABV7VRF9</accession>
<evidence type="ECO:0000313" key="3">
    <source>
        <dbReference type="Proteomes" id="UP001595722"/>
    </source>
</evidence>
<evidence type="ECO:0000313" key="2">
    <source>
        <dbReference type="EMBL" id="MFC3679341.1"/>
    </source>
</evidence>